<dbReference type="PROSITE" id="PS00633">
    <property type="entry name" value="BROMODOMAIN_1"/>
    <property type="match status" value="1"/>
</dbReference>
<dbReference type="InterPro" id="IPR001487">
    <property type="entry name" value="Bromodomain"/>
</dbReference>
<evidence type="ECO:0000259" key="3">
    <source>
        <dbReference type="PROSITE" id="PS50014"/>
    </source>
</evidence>
<feature type="domain" description="Bromo" evidence="3">
    <location>
        <begin position="10"/>
        <end position="74"/>
    </location>
</feature>
<dbReference type="AlphaFoldDB" id="A0AAD5Q4B0"/>
<proteinExistence type="predicted"/>
<dbReference type="PRINTS" id="PR00503">
    <property type="entry name" value="BROMODOMAIN"/>
</dbReference>
<dbReference type="SMART" id="SM00297">
    <property type="entry name" value="BROMO"/>
    <property type="match status" value="1"/>
</dbReference>
<reference evidence="4" key="1">
    <citation type="submission" date="2021-12" db="EMBL/GenBank/DDBJ databases">
        <title>Prjna785345.</title>
        <authorList>
            <person name="Rujirawat T."/>
            <person name="Krajaejun T."/>
        </authorList>
    </citation>
    <scope>NUCLEOTIDE SEQUENCE</scope>
    <source>
        <strain evidence="4">Pi057C3</strain>
    </source>
</reference>
<dbReference type="InterPro" id="IPR018359">
    <property type="entry name" value="Bromodomain_CS"/>
</dbReference>
<dbReference type="Gene3D" id="1.20.920.10">
    <property type="entry name" value="Bromodomain-like"/>
    <property type="match status" value="1"/>
</dbReference>
<dbReference type="PROSITE" id="PS50014">
    <property type="entry name" value="BROMODOMAIN_2"/>
    <property type="match status" value="1"/>
</dbReference>
<protein>
    <recommendedName>
        <fullName evidence="3">Bromo domain-containing protein</fullName>
    </recommendedName>
</protein>
<evidence type="ECO:0000256" key="1">
    <source>
        <dbReference type="ARBA" id="ARBA00023117"/>
    </source>
</evidence>
<dbReference type="SUPFAM" id="SSF47370">
    <property type="entry name" value="Bromodomain"/>
    <property type="match status" value="1"/>
</dbReference>
<dbReference type="Pfam" id="PF00439">
    <property type="entry name" value="Bromodomain"/>
    <property type="match status" value="1"/>
</dbReference>
<dbReference type="InterPro" id="IPR036427">
    <property type="entry name" value="Bromodomain-like_sf"/>
</dbReference>
<comment type="caution">
    <text evidence="4">The sequence shown here is derived from an EMBL/GenBank/DDBJ whole genome shotgun (WGS) entry which is preliminary data.</text>
</comment>
<dbReference type="EMBL" id="JAKCXM010005770">
    <property type="protein sequence ID" value="KAJ0388916.1"/>
    <property type="molecule type" value="Genomic_DNA"/>
</dbReference>
<gene>
    <name evidence="4" type="ORF">P43SY_012028</name>
</gene>
<evidence type="ECO:0000313" key="5">
    <source>
        <dbReference type="Proteomes" id="UP001209570"/>
    </source>
</evidence>
<dbReference type="PANTHER" id="PTHR45926">
    <property type="entry name" value="OSJNBA0053K19.4 PROTEIN"/>
    <property type="match status" value="1"/>
</dbReference>
<evidence type="ECO:0000313" key="4">
    <source>
        <dbReference type="EMBL" id="KAJ0388916.1"/>
    </source>
</evidence>
<keyword evidence="1 2" id="KW-0103">Bromodomain</keyword>
<evidence type="ECO:0000256" key="2">
    <source>
        <dbReference type="PROSITE-ProRule" id="PRU00035"/>
    </source>
</evidence>
<sequence>MHPRNRHGVFNYPVDPVALNLPTYTEVIKHPMDFGTIKRRLDEGLYVAVDDFVADVELVFTNARTFNPPNHYIHVDAALVQYMPR</sequence>
<dbReference type="Proteomes" id="UP001209570">
    <property type="component" value="Unassembled WGS sequence"/>
</dbReference>
<name>A0AAD5Q4B0_PYTIN</name>
<accession>A0AAD5Q4B0</accession>
<organism evidence="4 5">
    <name type="scientific">Pythium insidiosum</name>
    <name type="common">Pythiosis disease agent</name>
    <dbReference type="NCBI Taxonomy" id="114742"/>
    <lineage>
        <taxon>Eukaryota</taxon>
        <taxon>Sar</taxon>
        <taxon>Stramenopiles</taxon>
        <taxon>Oomycota</taxon>
        <taxon>Peronosporomycetes</taxon>
        <taxon>Pythiales</taxon>
        <taxon>Pythiaceae</taxon>
        <taxon>Pythium</taxon>
    </lineage>
</organism>
<keyword evidence="5" id="KW-1185">Reference proteome</keyword>